<proteinExistence type="predicted"/>
<dbReference type="Proteomes" id="UP000240621">
    <property type="component" value="Unassembled WGS sequence"/>
</dbReference>
<dbReference type="Proteomes" id="UP000396862">
    <property type="component" value="Unassembled WGS sequence"/>
</dbReference>
<gene>
    <name evidence="5" type="ORF">CLV93_103395</name>
    <name evidence="4" type="ORF">JCM18694_37570</name>
</gene>
<evidence type="ECO:0000256" key="2">
    <source>
        <dbReference type="SAM" id="Coils"/>
    </source>
</evidence>
<evidence type="ECO:0000313" key="4">
    <source>
        <dbReference type="EMBL" id="GET23511.1"/>
    </source>
</evidence>
<feature type="repeat" description="TPR" evidence="1">
    <location>
        <begin position="234"/>
        <end position="267"/>
    </location>
</feature>
<evidence type="ECO:0000313" key="5">
    <source>
        <dbReference type="EMBL" id="PSK83969.1"/>
    </source>
</evidence>
<dbReference type="EMBL" id="BLAU01000001">
    <property type="protein sequence ID" value="GET23511.1"/>
    <property type="molecule type" value="Genomic_DNA"/>
</dbReference>
<evidence type="ECO:0000256" key="3">
    <source>
        <dbReference type="SAM" id="SignalP"/>
    </source>
</evidence>
<dbReference type="RefSeq" id="WP_106541789.1">
    <property type="nucleotide sequence ID" value="NZ_BLAU01000001.1"/>
</dbReference>
<keyword evidence="2" id="KW-0175">Coiled coil</keyword>
<reference evidence="5 6" key="1">
    <citation type="submission" date="2018-03" db="EMBL/GenBank/DDBJ databases">
        <title>Genomic Encyclopedia of Archaeal and Bacterial Type Strains, Phase II (KMG-II): from individual species to whole genera.</title>
        <authorList>
            <person name="Goeker M."/>
        </authorList>
    </citation>
    <scope>NUCLEOTIDE SEQUENCE [LARGE SCALE GENOMIC DNA]</scope>
    <source>
        <strain evidence="5 6">DSM 27267</strain>
    </source>
</reference>
<sequence>MTPRLLILLAVLCLFGPPTATAQKKNLFVLDGRASTDRNVSEGIRITIFNETDNKALPGIDLDDRGYFHITLSYQKKYLVGFQDEGYFTKIFEVSTIVPEEVWSVDPYFKPFRFQVTLHPAVEGLHPEFSRKPIAKIHYSKDEDGFMAEAIYSDKKIHHQIEKAVAENVERKVNEQLSQAEEYQTEGQWALAMAAIERAKNLDPRDSDLKKKIREAEKEVKSNEKKPDVARQQYAMFISEGDTRFNAKSFDDAKNAYQKALNLIPGDSLAQAKIKLVDERLQAIADEKARLFAEAAAKDKAFSQAMSKADSLLGLKKYPDAKLAYQQALTILPNSEKPQQQIAEINRLIARNASLAAAFSDAVSRGNQQLDAKNYRSAVDIFNEALNMKPDDATVTALRDSASVLLKNQQEQRRALAEARAKEEHFRSLMEQGDQAFAAGSYEQAVNFFGQAYSLKKDSVAREKGLKAQHMLNQQQLASASQPSAQSVVRTVASKPTHVSADYQKQIAQADQAFKRGEWSGARFYYFEALKEKPGDTYAGERVNECDKLIAAHITADMQEKYLAFISNGDKSFQQENYANARLNYRKALDIKSWEKYPRRKLEAIDRAMQDWQSDEQRRQFTAAIEKADDAFDKGEYAVARFYYRRAAGIKADTVADDRLKEIASIIAGARQSSIDNLYNEEIRKADTAFHQQNPTVARFYYQKALQLKPDETYPQKQLKKLQASD</sequence>
<evidence type="ECO:0000313" key="6">
    <source>
        <dbReference type="Proteomes" id="UP000240621"/>
    </source>
</evidence>
<dbReference type="InterPro" id="IPR019734">
    <property type="entry name" value="TPR_rpt"/>
</dbReference>
<evidence type="ECO:0000313" key="7">
    <source>
        <dbReference type="Proteomes" id="UP000396862"/>
    </source>
</evidence>
<keyword evidence="3" id="KW-0732">Signal</keyword>
<dbReference type="AlphaFoldDB" id="A0A2P8CGC3"/>
<accession>A0A2P8CGC3</accession>
<dbReference type="SUPFAM" id="SSF48452">
    <property type="entry name" value="TPR-like"/>
    <property type="match status" value="2"/>
</dbReference>
<evidence type="ECO:0008006" key="8">
    <source>
        <dbReference type="Google" id="ProtNLM"/>
    </source>
</evidence>
<protein>
    <recommendedName>
        <fullName evidence="8">Tetratricopeptide repeat protein</fullName>
    </recommendedName>
</protein>
<dbReference type="InterPro" id="IPR011990">
    <property type="entry name" value="TPR-like_helical_dom_sf"/>
</dbReference>
<reference evidence="4 7" key="2">
    <citation type="submission" date="2019-10" db="EMBL/GenBank/DDBJ databases">
        <title>Prolixibacter strains distinguished by the presence of nitrate reductase genes were adept at nitrate-dependent anaerobic corrosion of metallic iron and carbon steel.</title>
        <authorList>
            <person name="Iino T."/>
            <person name="Shono N."/>
            <person name="Ito K."/>
            <person name="Nakamura R."/>
            <person name="Sueoka K."/>
            <person name="Harayama S."/>
            <person name="Ohkuma M."/>
        </authorList>
    </citation>
    <scope>NUCLEOTIDE SEQUENCE [LARGE SCALE GENOMIC DNA]</scope>
    <source>
        <strain evidence="4 7">MIC1-1</strain>
    </source>
</reference>
<organism evidence="5 6">
    <name type="scientific">Prolixibacter denitrificans</name>
    <dbReference type="NCBI Taxonomy" id="1541063"/>
    <lineage>
        <taxon>Bacteria</taxon>
        <taxon>Pseudomonadati</taxon>
        <taxon>Bacteroidota</taxon>
        <taxon>Bacteroidia</taxon>
        <taxon>Marinilabiliales</taxon>
        <taxon>Prolixibacteraceae</taxon>
        <taxon>Prolixibacter</taxon>
    </lineage>
</organism>
<dbReference type="OrthoDB" id="1467230at2"/>
<feature type="signal peptide" evidence="3">
    <location>
        <begin position="1"/>
        <end position="22"/>
    </location>
</feature>
<comment type="caution">
    <text evidence="5">The sequence shown here is derived from an EMBL/GenBank/DDBJ whole genome shotgun (WGS) entry which is preliminary data.</text>
</comment>
<dbReference type="SMART" id="SM00028">
    <property type="entry name" value="TPR"/>
    <property type="match status" value="8"/>
</dbReference>
<feature type="repeat" description="TPR" evidence="1">
    <location>
        <begin position="359"/>
        <end position="392"/>
    </location>
</feature>
<dbReference type="PROSITE" id="PS50005">
    <property type="entry name" value="TPR"/>
    <property type="match status" value="2"/>
</dbReference>
<dbReference type="Gene3D" id="1.25.40.10">
    <property type="entry name" value="Tetratricopeptide repeat domain"/>
    <property type="match status" value="4"/>
</dbReference>
<feature type="coiled-coil region" evidence="2">
    <location>
        <begin position="166"/>
        <end position="226"/>
    </location>
</feature>
<evidence type="ECO:0000256" key="1">
    <source>
        <dbReference type="PROSITE-ProRule" id="PRU00339"/>
    </source>
</evidence>
<feature type="chain" id="PRO_5015197589" description="Tetratricopeptide repeat protein" evidence="3">
    <location>
        <begin position="23"/>
        <end position="726"/>
    </location>
</feature>
<keyword evidence="1" id="KW-0802">TPR repeat</keyword>
<dbReference type="EMBL" id="PYGC01000003">
    <property type="protein sequence ID" value="PSK83969.1"/>
    <property type="molecule type" value="Genomic_DNA"/>
</dbReference>
<name>A0A2P8CGC3_9BACT</name>
<keyword evidence="7" id="KW-1185">Reference proteome</keyword>